<dbReference type="eggNOG" id="COG1413">
    <property type="taxonomic scope" value="Bacteria"/>
</dbReference>
<evidence type="ECO:0000313" key="2">
    <source>
        <dbReference type="Proteomes" id="UP000001887"/>
    </source>
</evidence>
<keyword evidence="2" id="KW-1185">Reference proteome</keyword>
<dbReference type="InterPro" id="IPR011989">
    <property type="entry name" value="ARM-like"/>
</dbReference>
<proteinExistence type="predicted"/>
<organism evidence="1 2">
    <name type="scientific">Pirellula staleyi (strain ATCC 27377 / DSM 6068 / ICPB 4128)</name>
    <name type="common">Pirella staleyi</name>
    <dbReference type="NCBI Taxonomy" id="530564"/>
    <lineage>
        <taxon>Bacteria</taxon>
        <taxon>Pseudomonadati</taxon>
        <taxon>Planctomycetota</taxon>
        <taxon>Planctomycetia</taxon>
        <taxon>Pirellulales</taxon>
        <taxon>Pirellulaceae</taxon>
        <taxon>Pirellula</taxon>
    </lineage>
</organism>
<protein>
    <recommendedName>
        <fullName evidence="3">PBS lyase HEAT domain protein repeat-containing protein</fullName>
    </recommendedName>
</protein>
<name>D2R2E8_PIRSD</name>
<evidence type="ECO:0008006" key="3">
    <source>
        <dbReference type="Google" id="ProtNLM"/>
    </source>
</evidence>
<dbReference type="EMBL" id="CP001848">
    <property type="protein sequence ID" value="ADB15057.1"/>
    <property type="molecule type" value="Genomic_DNA"/>
</dbReference>
<dbReference type="KEGG" id="psl:Psta_0367"/>
<dbReference type="Proteomes" id="UP000001887">
    <property type="component" value="Chromosome"/>
</dbReference>
<evidence type="ECO:0000313" key="1">
    <source>
        <dbReference type="EMBL" id="ADB15057.1"/>
    </source>
</evidence>
<accession>D2R2E8</accession>
<reference evidence="1 2" key="1">
    <citation type="journal article" date="2009" name="Stand. Genomic Sci.">
        <title>Complete genome sequence of Pirellula staleyi type strain (ATCC 27377).</title>
        <authorList>
            <person name="Clum A."/>
            <person name="Tindall B.J."/>
            <person name="Sikorski J."/>
            <person name="Ivanova N."/>
            <person name="Mavrommatis K."/>
            <person name="Lucas S."/>
            <person name="Glavina del Rio T."/>
            <person name="Nolan M."/>
            <person name="Chen F."/>
            <person name="Tice H."/>
            <person name="Pitluck S."/>
            <person name="Cheng J.F."/>
            <person name="Chertkov O."/>
            <person name="Brettin T."/>
            <person name="Han C."/>
            <person name="Detter J.C."/>
            <person name="Kuske C."/>
            <person name="Bruce D."/>
            <person name="Goodwin L."/>
            <person name="Ovchinikova G."/>
            <person name="Pati A."/>
            <person name="Mikhailova N."/>
            <person name="Chen A."/>
            <person name="Palaniappan K."/>
            <person name="Land M."/>
            <person name="Hauser L."/>
            <person name="Chang Y.J."/>
            <person name="Jeffries C.D."/>
            <person name="Chain P."/>
            <person name="Rohde M."/>
            <person name="Goker M."/>
            <person name="Bristow J."/>
            <person name="Eisen J.A."/>
            <person name="Markowitz V."/>
            <person name="Hugenholtz P."/>
            <person name="Kyrpides N.C."/>
            <person name="Klenk H.P."/>
            <person name="Lapidus A."/>
        </authorList>
    </citation>
    <scope>NUCLEOTIDE SEQUENCE [LARGE SCALE GENOMIC DNA]</scope>
    <source>
        <strain evidence="2">ATCC 27377 / DSM 6068 / ICPB 4128</strain>
    </source>
</reference>
<dbReference type="AlphaFoldDB" id="D2R2E8"/>
<dbReference type="STRING" id="530564.Psta_0367"/>
<gene>
    <name evidence="1" type="ordered locus">Psta_0367</name>
</gene>
<sequence length="611" mass="67439">MSLPVLEQLYGEVRRLATAGSNLAPGDFRLQRLLPAIESLAQKAPVFAKVSAAATKLLESDEKSSAPALHELSTLVHALRATQCDTLPPTIKPTETMAPLEVLEAPRTPGQLSSRMLVPILDALTTTGGGRIEVIKDALERNLLGDIRLRLALARAVGDPYPEIADLIADKVLPTIGPSMITLVRNSFNFEGNMVDARRLKVLHRLDPTAARDLVMKSLDDGSPPVKLAAIECLGGSREDRERLTLLCKSRNKETRAAALAALVDLGGDAADAELMRVVKSDDVIVSARTIQLSQSPLLAPLLADETQAAFEKLIAASDPKEVEKIAPRAFALLESLAAHPSEQGDAVILAIFASRNKFKSVRAPIPQEPPLYIARMMRQGSEKLQRALLELHPELQGDMLEEAFLAGFQLLTPAELFHQFSHYLTVVLDEKKRPAKGESKANYRASKISSGIKLQFRQGHNHHSTREEWFTTVRRFDPRWIEEAMKSENTELVLYLALPGNSAAMEYLSRKIDEIHAIAKNWWDYRQLAQSIVYTEHPRATELMLKLLEFMKAAHQSYGSYGFSDCVRLIPLLPPESAPQFEAIAKELPDKWLGELIPAIDALKGRATKA</sequence>
<dbReference type="OrthoDB" id="83685at2"/>
<dbReference type="SUPFAM" id="SSF48371">
    <property type="entry name" value="ARM repeat"/>
    <property type="match status" value="1"/>
</dbReference>
<dbReference type="Gene3D" id="1.25.10.10">
    <property type="entry name" value="Leucine-rich Repeat Variant"/>
    <property type="match status" value="1"/>
</dbReference>
<dbReference type="InterPro" id="IPR016024">
    <property type="entry name" value="ARM-type_fold"/>
</dbReference>
<dbReference type="HOGENOM" id="CLU_030411_0_0_0"/>